<dbReference type="EMBL" id="JAJSPL020000067">
    <property type="protein sequence ID" value="KAK7729796.1"/>
    <property type="molecule type" value="Genomic_DNA"/>
</dbReference>
<protein>
    <submittedName>
        <fullName evidence="2">Uncharacterized protein</fullName>
    </submittedName>
</protein>
<evidence type="ECO:0000256" key="1">
    <source>
        <dbReference type="SAM" id="MobiDB-lite"/>
    </source>
</evidence>
<reference evidence="2 3" key="1">
    <citation type="journal article" date="2023" name="PLoS ONE">
        <title>Cytospora paraplurivora sp. nov. isolated from orchards with fruit tree decline syndrome in Ontario, Canada.</title>
        <authorList>
            <person name="Ilyukhin E."/>
            <person name="Nguyen H.D.T."/>
            <person name="Castle A.J."/>
            <person name="Ellouze W."/>
        </authorList>
    </citation>
    <scope>NUCLEOTIDE SEQUENCE [LARGE SCALE GENOMIC DNA]</scope>
    <source>
        <strain evidence="2 3">FDS-564</strain>
    </source>
</reference>
<dbReference type="Proteomes" id="UP001320245">
    <property type="component" value="Unassembled WGS sequence"/>
</dbReference>
<organism evidence="2 3">
    <name type="scientific">Cytospora paraplurivora</name>
    <dbReference type="NCBI Taxonomy" id="2898453"/>
    <lineage>
        <taxon>Eukaryota</taxon>
        <taxon>Fungi</taxon>
        <taxon>Dikarya</taxon>
        <taxon>Ascomycota</taxon>
        <taxon>Pezizomycotina</taxon>
        <taxon>Sordariomycetes</taxon>
        <taxon>Sordariomycetidae</taxon>
        <taxon>Diaporthales</taxon>
        <taxon>Cytosporaceae</taxon>
        <taxon>Cytospora</taxon>
    </lineage>
</organism>
<comment type="caution">
    <text evidence="2">The sequence shown here is derived from an EMBL/GenBank/DDBJ whole genome shotgun (WGS) entry which is preliminary data.</text>
</comment>
<proteinExistence type="predicted"/>
<dbReference type="AlphaFoldDB" id="A0AAN9YCC5"/>
<keyword evidence="3" id="KW-1185">Reference proteome</keyword>
<sequence>MGINPCVDNFGEYREVVEVRDAVVQQEALVLHLTSCHPCPPAVEQRCNKAPIYLGQLTPPDIVVASKSTTAQLPDGTGPWSPQFAIDAVSLSLRDFQSKEWFRNQWENEGRGFHDIKVDQGREALHNLNAWATKQVWDPSARGARYEDVTWPQPSEQEIRYELTRLQNFANADNHYAPVPDWRLAPGLDLQRVTKQLVPISDDPEPHASNPPLRLLYDPAETLSEGTREALADQVLQTTGETSFERLYERTQPGDSDSLSRPQLPGRRAKTTIVDTSSEENRILAKGKGKRKSAQQWKPLSGLWLAFLRSVAKSN</sequence>
<evidence type="ECO:0000313" key="2">
    <source>
        <dbReference type="EMBL" id="KAK7729796.1"/>
    </source>
</evidence>
<accession>A0AAN9YCC5</accession>
<feature type="region of interest" description="Disordered" evidence="1">
    <location>
        <begin position="250"/>
        <end position="292"/>
    </location>
</feature>
<gene>
    <name evidence="2" type="ORF">SLS53_009164</name>
</gene>
<name>A0AAN9YCC5_9PEZI</name>
<evidence type="ECO:0000313" key="3">
    <source>
        <dbReference type="Proteomes" id="UP001320245"/>
    </source>
</evidence>